<dbReference type="InterPro" id="IPR002481">
    <property type="entry name" value="FUR"/>
</dbReference>
<dbReference type="SUPFAM" id="SSF46785">
    <property type="entry name" value="Winged helix' DNA-binding domain"/>
    <property type="match status" value="1"/>
</dbReference>
<dbReference type="GO" id="GO:0045892">
    <property type="term" value="P:negative regulation of DNA-templated transcription"/>
    <property type="evidence" value="ECO:0007669"/>
    <property type="project" value="TreeGrafter"/>
</dbReference>
<dbReference type="AlphaFoldDB" id="A0A543D9V1"/>
<feature type="binding site" evidence="12">
    <location>
        <position position="108"/>
    </location>
    <ligand>
        <name>Fe cation</name>
        <dbReference type="ChEBI" id="CHEBI:24875"/>
    </ligand>
</feature>
<protein>
    <submittedName>
        <fullName evidence="13">Fur family ferric uptake transcriptional regulator</fullName>
    </submittedName>
</protein>
<dbReference type="Gene3D" id="1.10.10.10">
    <property type="entry name" value="Winged helix-like DNA-binding domain superfamily/Winged helix DNA-binding domain"/>
    <property type="match status" value="1"/>
</dbReference>
<evidence type="ECO:0000313" key="14">
    <source>
        <dbReference type="Proteomes" id="UP000315677"/>
    </source>
</evidence>
<dbReference type="Proteomes" id="UP000315677">
    <property type="component" value="Unassembled WGS sequence"/>
</dbReference>
<feature type="binding site" evidence="11">
    <location>
        <position position="96"/>
    </location>
    <ligand>
        <name>Zn(2+)</name>
        <dbReference type="ChEBI" id="CHEBI:29105"/>
    </ligand>
</feature>
<dbReference type="Gene3D" id="3.30.1490.190">
    <property type="match status" value="1"/>
</dbReference>
<comment type="cofactor">
    <cofactor evidence="12">
        <name>Mn(2+)</name>
        <dbReference type="ChEBI" id="CHEBI:29035"/>
    </cofactor>
    <cofactor evidence="12">
        <name>Fe(2+)</name>
        <dbReference type="ChEBI" id="CHEBI:29033"/>
    </cofactor>
    <text evidence="12">Binds 1 Mn(2+) or Fe(2+) ion per subunit.</text>
</comment>
<keyword evidence="14" id="KW-1185">Reference proteome</keyword>
<feature type="binding site" evidence="11">
    <location>
        <position position="133"/>
    </location>
    <ligand>
        <name>Zn(2+)</name>
        <dbReference type="ChEBI" id="CHEBI:29105"/>
    </ligand>
</feature>
<dbReference type="InterPro" id="IPR036390">
    <property type="entry name" value="WH_DNA-bd_sf"/>
</dbReference>
<keyword evidence="7 11" id="KW-0862">Zinc</keyword>
<dbReference type="PANTHER" id="PTHR33202">
    <property type="entry name" value="ZINC UPTAKE REGULATION PROTEIN"/>
    <property type="match status" value="1"/>
</dbReference>
<dbReference type="OrthoDB" id="8659436at2"/>
<dbReference type="InterPro" id="IPR043135">
    <property type="entry name" value="Fur_C"/>
</dbReference>
<comment type="subcellular location">
    <subcellularLocation>
        <location evidence="1">Cytoplasm</location>
    </subcellularLocation>
</comment>
<name>A0A543D9V1_9PSEU</name>
<dbReference type="GO" id="GO:0003700">
    <property type="term" value="F:DNA-binding transcription factor activity"/>
    <property type="evidence" value="ECO:0007669"/>
    <property type="project" value="InterPro"/>
</dbReference>
<dbReference type="GO" id="GO:0005829">
    <property type="term" value="C:cytosol"/>
    <property type="evidence" value="ECO:0007669"/>
    <property type="project" value="TreeGrafter"/>
</dbReference>
<dbReference type="EMBL" id="VFPA01000004">
    <property type="protein sequence ID" value="TQM06111.1"/>
    <property type="molecule type" value="Genomic_DNA"/>
</dbReference>
<evidence type="ECO:0000256" key="7">
    <source>
        <dbReference type="ARBA" id="ARBA00022833"/>
    </source>
</evidence>
<evidence type="ECO:0000256" key="2">
    <source>
        <dbReference type="ARBA" id="ARBA00007957"/>
    </source>
</evidence>
<evidence type="ECO:0000256" key="4">
    <source>
        <dbReference type="ARBA" id="ARBA00022490"/>
    </source>
</evidence>
<keyword evidence="5" id="KW-0678">Repressor</keyword>
<sequence length="152" mass="17006">MTHHDTAAEIRRAGMTATAARCAVLAVLDGRAQALSAGDIHLLLREQGHRIGLATVYRTLHALAAVDLVHVFHLDGQDSYRHCRYGRHHHLVCRDCRTVVERPADELESVLDRIRADEDFLPDPRQTDVVGICRNCRDAVTDLLDMSGVPRR</sequence>
<dbReference type="PANTHER" id="PTHR33202:SF2">
    <property type="entry name" value="FERRIC UPTAKE REGULATION PROTEIN"/>
    <property type="match status" value="1"/>
</dbReference>
<evidence type="ECO:0000256" key="10">
    <source>
        <dbReference type="ARBA" id="ARBA00023163"/>
    </source>
</evidence>
<keyword evidence="8" id="KW-0805">Transcription regulation</keyword>
<evidence type="ECO:0000256" key="3">
    <source>
        <dbReference type="ARBA" id="ARBA00011738"/>
    </source>
</evidence>
<keyword evidence="12" id="KW-0408">Iron</keyword>
<accession>A0A543D9V1</accession>
<keyword evidence="9" id="KW-0238">DNA-binding</keyword>
<dbReference type="GO" id="GO:1900376">
    <property type="term" value="P:regulation of secondary metabolite biosynthetic process"/>
    <property type="evidence" value="ECO:0007669"/>
    <property type="project" value="TreeGrafter"/>
</dbReference>
<gene>
    <name evidence="13" type="ORF">FB558_6355</name>
</gene>
<evidence type="ECO:0000256" key="1">
    <source>
        <dbReference type="ARBA" id="ARBA00004496"/>
    </source>
</evidence>
<keyword evidence="6 11" id="KW-0479">Metal-binding</keyword>
<comment type="cofactor">
    <cofactor evidence="11">
        <name>Zn(2+)</name>
        <dbReference type="ChEBI" id="CHEBI:29105"/>
    </cofactor>
    <text evidence="11">Binds 1 zinc ion per subunit.</text>
</comment>
<feature type="binding site" evidence="11">
    <location>
        <position position="136"/>
    </location>
    <ligand>
        <name>Zn(2+)</name>
        <dbReference type="ChEBI" id="CHEBI:29105"/>
    </ligand>
</feature>
<evidence type="ECO:0000256" key="11">
    <source>
        <dbReference type="PIRSR" id="PIRSR602481-1"/>
    </source>
</evidence>
<feature type="binding site" evidence="11">
    <location>
        <position position="93"/>
    </location>
    <ligand>
        <name>Zn(2+)</name>
        <dbReference type="ChEBI" id="CHEBI:29105"/>
    </ligand>
</feature>
<dbReference type="CDD" id="cd07153">
    <property type="entry name" value="Fur_like"/>
    <property type="match status" value="1"/>
</dbReference>
<evidence type="ECO:0000313" key="13">
    <source>
        <dbReference type="EMBL" id="TQM06111.1"/>
    </source>
</evidence>
<evidence type="ECO:0000256" key="8">
    <source>
        <dbReference type="ARBA" id="ARBA00023015"/>
    </source>
</evidence>
<dbReference type="InterPro" id="IPR036388">
    <property type="entry name" value="WH-like_DNA-bd_sf"/>
</dbReference>
<dbReference type="GO" id="GO:0008270">
    <property type="term" value="F:zinc ion binding"/>
    <property type="evidence" value="ECO:0007669"/>
    <property type="project" value="TreeGrafter"/>
</dbReference>
<evidence type="ECO:0000256" key="12">
    <source>
        <dbReference type="PIRSR" id="PIRSR602481-2"/>
    </source>
</evidence>
<evidence type="ECO:0000256" key="5">
    <source>
        <dbReference type="ARBA" id="ARBA00022491"/>
    </source>
</evidence>
<reference evidence="13 14" key="1">
    <citation type="submission" date="2019-06" db="EMBL/GenBank/DDBJ databases">
        <title>Sequencing the genomes of 1000 actinobacteria strains.</title>
        <authorList>
            <person name="Klenk H.-P."/>
        </authorList>
    </citation>
    <scope>NUCLEOTIDE SEQUENCE [LARGE SCALE GENOMIC DNA]</scope>
    <source>
        <strain evidence="13 14">DSM 45301</strain>
    </source>
</reference>
<evidence type="ECO:0000256" key="9">
    <source>
        <dbReference type="ARBA" id="ARBA00023125"/>
    </source>
</evidence>
<dbReference type="Pfam" id="PF01475">
    <property type="entry name" value="FUR"/>
    <property type="match status" value="1"/>
</dbReference>
<comment type="similarity">
    <text evidence="2">Belongs to the Fur family.</text>
</comment>
<comment type="subunit">
    <text evidence="3">Homodimer.</text>
</comment>
<dbReference type="GO" id="GO:0000976">
    <property type="term" value="F:transcription cis-regulatory region binding"/>
    <property type="evidence" value="ECO:0007669"/>
    <property type="project" value="TreeGrafter"/>
</dbReference>
<keyword evidence="10" id="KW-0804">Transcription</keyword>
<evidence type="ECO:0000256" key="6">
    <source>
        <dbReference type="ARBA" id="ARBA00022723"/>
    </source>
</evidence>
<organism evidence="13 14">
    <name type="scientific">Pseudonocardia kunmingensis</name>
    <dbReference type="NCBI Taxonomy" id="630975"/>
    <lineage>
        <taxon>Bacteria</taxon>
        <taxon>Bacillati</taxon>
        <taxon>Actinomycetota</taxon>
        <taxon>Actinomycetes</taxon>
        <taxon>Pseudonocardiales</taxon>
        <taxon>Pseudonocardiaceae</taxon>
        <taxon>Pseudonocardia</taxon>
    </lineage>
</organism>
<proteinExistence type="inferred from homology"/>
<comment type="caution">
    <text evidence="13">The sequence shown here is derived from an EMBL/GenBank/DDBJ whole genome shotgun (WGS) entry which is preliminary data.</text>
</comment>
<keyword evidence="4" id="KW-0963">Cytoplasm</keyword>